<comment type="caution">
    <text evidence="9">The sequence shown here is derived from an EMBL/GenBank/DDBJ whole genome shotgun (WGS) entry which is preliminary data.</text>
</comment>
<reference evidence="9 10" key="1">
    <citation type="journal article" date="2017" name="Gigascience">
        <title>Draft genome of the honey bee ectoparasitic mite, Tropilaelaps mercedesae, is shaped by the parasitic life history.</title>
        <authorList>
            <person name="Dong X."/>
            <person name="Armstrong S.D."/>
            <person name="Xia D."/>
            <person name="Makepeace B.L."/>
            <person name="Darby A.C."/>
            <person name="Kadowaki T."/>
        </authorList>
    </citation>
    <scope>NUCLEOTIDE SEQUENCE [LARGE SCALE GENOMIC DNA]</scope>
    <source>
        <strain evidence="9">Wuxi-XJTLU</strain>
    </source>
</reference>
<feature type="non-terminal residue" evidence="9">
    <location>
        <position position="458"/>
    </location>
</feature>
<evidence type="ECO:0000256" key="7">
    <source>
        <dbReference type="ARBA" id="ARBA00023180"/>
    </source>
</evidence>
<dbReference type="InParanoid" id="A0A1V9X2J2"/>
<dbReference type="Proteomes" id="UP000192247">
    <property type="component" value="Unassembled WGS sequence"/>
</dbReference>
<comment type="subcellular location">
    <subcellularLocation>
        <location evidence="1">Membrane</location>
        <topology evidence="1">Single-pass type I membrane protein</topology>
    </subcellularLocation>
</comment>
<dbReference type="Gene3D" id="3.40.50.410">
    <property type="entry name" value="von Willebrand factor, type A domain"/>
    <property type="match status" value="1"/>
</dbReference>
<accession>A0A1V9X2J2</accession>
<evidence type="ECO:0000256" key="5">
    <source>
        <dbReference type="ARBA" id="ARBA00022989"/>
    </source>
</evidence>
<feature type="non-terminal residue" evidence="9">
    <location>
        <position position="1"/>
    </location>
</feature>
<evidence type="ECO:0000313" key="9">
    <source>
        <dbReference type="EMBL" id="OQR67809.1"/>
    </source>
</evidence>
<protein>
    <submittedName>
        <fullName evidence="9">Voltage-dependent calcium channel subunit alpha-2/delta-3-like</fullName>
    </submittedName>
</protein>
<dbReference type="InterPro" id="IPR051173">
    <property type="entry name" value="Ca_channel_alpha-2/delta"/>
</dbReference>
<gene>
    <name evidence="9" type="ORF">BIW11_13297</name>
</gene>
<dbReference type="SUPFAM" id="SSF53300">
    <property type="entry name" value="vWA-like"/>
    <property type="match status" value="1"/>
</dbReference>
<keyword evidence="6" id="KW-0472">Membrane</keyword>
<keyword evidence="3" id="KW-0732">Signal</keyword>
<evidence type="ECO:0000256" key="1">
    <source>
        <dbReference type="ARBA" id="ARBA00004479"/>
    </source>
</evidence>
<dbReference type="GO" id="GO:0005245">
    <property type="term" value="F:voltage-gated calcium channel activity"/>
    <property type="evidence" value="ECO:0007669"/>
    <property type="project" value="TreeGrafter"/>
</dbReference>
<proteinExistence type="predicted"/>
<dbReference type="PANTHER" id="PTHR10166:SF37">
    <property type="entry name" value="STOLID, ISOFORM H"/>
    <property type="match status" value="1"/>
</dbReference>
<name>A0A1V9X2J2_9ACAR</name>
<evidence type="ECO:0000256" key="2">
    <source>
        <dbReference type="ARBA" id="ARBA00022692"/>
    </source>
</evidence>
<dbReference type="InterPro" id="IPR036465">
    <property type="entry name" value="vWFA_dom_sf"/>
</dbReference>
<evidence type="ECO:0000256" key="3">
    <source>
        <dbReference type="ARBA" id="ARBA00022729"/>
    </source>
</evidence>
<dbReference type="GO" id="GO:0005891">
    <property type="term" value="C:voltage-gated calcium channel complex"/>
    <property type="evidence" value="ECO:0007669"/>
    <property type="project" value="TreeGrafter"/>
</dbReference>
<dbReference type="Pfam" id="PF08399">
    <property type="entry name" value="VWA_N"/>
    <property type="match status" value="1"/>
</dbReference>
<dbReference type="EMBL" id="MNPL01027252">
    <property type="protein sequence ID" value="OQR67809.1"/>
    <property type="molecule type" value="Genomic_DNA"/>
</dbReference>
<dbReference type="STRING" id="418985.A0A1V9X2J2"/>
<evidence type="ECO:0000313" key="10">
    <source>
        <dbReference type="Proteomes" id="UP000192247"/>
    </source>
</evidence>
<dbReference type="PANTHER" id="PTHR10166">
    <property type="entry name" value="VOLTAGE-DEPENDENT CALCIUM CHANNEL SUBUNIT ALPHA-2/DELTA-RELATED"/>
    <property type="match status" value="1"/>
</dbReference>
<keyword evidence="2" id="KW-0812">Transmembrane</keyword>
<evidence type="ECO:0000256" key="6">
    <source>
        <dbReference type="ARBA" id="ARBA00023136"/>
    </source>
</evidence>
<sequence>RKKISPGPPQSRTVDNAATRFIRRQQQQPRLRIFPGVGVSGVAESAGNCGSSARAANRRRVFATIKSWAVRFAKDLKVANEVVSNYSAIRTSFDRDFKVLNKGNTLFEDITRSLANLVRKKQESVEHLYRETEKLVETSRYDSGAFDLVNAKRLDARVSHYPHPDGCTDENGKLRLDEEGIPLLGCVEKRLELNYSAYFEQEVSFDKSAIHVATNIYTREPLDRRGARGSGRSSILFFRPRSKATALLVLQRDAFPVASRSSATQEAGADGGRVVRYLLFVASTTSACCRRAVARSISGATASRRDHKGRVGSSLLLVVVIVLARVDADPATEHVLHAIRMSSGLDNHFRANRGSDPYLSFQFFCSHTGFLRLYPAVQWPDMEPDMYECRSRSWYVQAAASAKDIVILLDVSGSMTGLRKEIARNVVVNILETLTDNDFVQVLTVSTGNSIRCPFTAC</sequence>
<keyword evidence="5" id="KW-1133">Transmembrane helix</keyword>
<keyword evidence="7" id="KW-0325">Glycoprotein</keyword>
<feature type="domain" description="VWA N-terminal" evidence="8">
    <location>
        <begin position="332"/>
        <end position="379"/>
    </location>
</feature>
<dbReference type="OrthoDB" id="10054666at2759"/>
<evidence type="ECO:0000256" key="4">
    <source>
        <dbReference type="ARBA" id="ARBA00022837"/>
    </source>
</evidence>
<evidence type="ECO:0000259" key="8">
    <source>
        <dbReference type="Pfam" id="PF08399"/>
    </source>
</evidence>
<dbReference type="AlphaFoldDB" id="A0A1V9X2J2"/>
<dbReference type="InterPro" id="IPR013608">
    <property type="entry name" value="VWA_N"/>
</dbReference>
<keyword evidence="4" id="KW-0106">Calcium</keyword>
<keyword evidence="10" id="KW-1185">Reference proteome</keyword>
<organism evidence="9 10">
    <name type="scientific">Tropilaelaps mercedesae</name>
    <dbReference type="NCBI Taxonomy" id="418985"/>
    <lineage>
        <taxon>Eukaryota</taxon>
        <taxon>Metazoa</taxon>
        <taxon>Ecdysozoa</taxon>
        <taxon>Arthropoda</taxon>
        <taxon>Chelicerata</taxon>
        <taxon>Arachnida</taxon>
        <taxon>Acari</taxon>
        <taxon>Parasitiformes</taxon>
        <taxon>Mesostigmata</taxon>
        <taxon>Gamasina</taxon>
        <taxon>Dermanyssoidea</taxon>
        <taxon>Laelapidae</taxon>
        <taxon>Tropilaelaps</taxon>
    </lineage>
</organism>